<proteinExistence type="predicted"/>
<dbReference type="InterPro" id="IPR036372">
    <property type="entry name" value="BEACH_dom_sf"/>
</dbReference>
<dbReference type="EMBL" id="OE847537">
    <property type="protein sequence ID" value="CAD7611398.1"/>
    <property type="molecule type" value="Genomic_DNA"/>
</dbReference>
<evidence type="ECO:0000256" key="1">
    <source>
        <dbReference type="PROSITE-ProRule" id="PRU00221"/>
    </source>
</evidence>
<dbReference type="InterPro" id="IPR015943">
    <property type="entry name" value="WD40/YVTN_repeat-like_dom_sf"/>
</dbReference>
<name>A0A7R9KAK4_TIMGE</name>
<dbReference type="CDD" id="cd06071">
    <property type="entry name" value="Beach"/>
    <property type="match status" value="1"/>
</dbReference>
<dbReference type="Gene3D" id="2.130.10.10">
    <property type="entry name" value="YVTN repeat-like/Quinoprotein amine dehydrogenase"/>
    <property type="match status" value="1"/>
</dbReference>
<accession>A0A7R9KAK4</accession>
<dbReference type="PROSITE" id="PS50082">
    <property type="entry name" value="WD_REPEATS_2"/>
    <property type="match status" value="1"/>
</dbReference>
<dbReference type="PANTHER" id="PTHR13743">
    <property type="entry name" value="BEIGE/BEACH-RELATED"/>
    <property type="match status" value="1"/>
</dbReference>
<sequence length="427" mass="48386">MKLRNLADRTFNDLTQYPVFPWVIADMNSSTLDLSDSSCFRDLRKPVGALNPVRLKRLKERCEEMPPPKFLYGSHYSAPGFVLFYLVRKFPHYMLCLQNGRFDHPDRMFNSVPDVWKNVMNNMSDFKELVPAFYDTSQKGDFLVNSFGINFGNRHDGAKVGDVHLPLWAQGPEDFVRKLREALESDYVSKHLHHWIDLIFGCKQIGTEAEKADNLFYYLCYEGSVDLDSIKDLNQRHALEVQIMEFGQIPKHIFTLPHPHRLMGLPPTLATSHSCDFSESRVVVVGVKTVTIHSLSVPEGRPLAPPENCLLPPNPLTKVSFSQKSSDDFRDVQECVQSLTGHLVWHRTETLMTVALFQSHKESVCATALSGSGQFVVSVGQDSLLKMYSLAERRQVRSVTLSSMALSSCIVLPDEKTLIVGCWNNSM</sequence>
<dbReference type="InterPro" id="IPR050865">
    <property type="entry name" value="BEACH_Domain"/>
</dbReference>
<dbReference type="PROSITE" id="PS50197">
    <property type="entry name" value="BEACH"/>
    <property type="match status" value="1"/>
</dbReference>
<evidence type="ECO:0000259" key="2">
    <source>
        <dbReference type="PROSITE" id="PS50197"/>
    </source>
</evidence>
<dbReference type="PANTHER" id="PTHR13743:SF123">
    <property type="entry name" value="PROTEIN FAN"/>
    <property type="match status" value="1"/>
</dbReference>
<dbReference type="InterPro" id="IPR001680">
    <property type="entry name" value="WD40_rpt"/>
</dbReference>
<dbReference type="Pfam" id="PF02138">
    <property type="entry name" value="Beach"/>
    <property type="match status" value="1"/>
</dbReference>
<dbReference type="InterPro" id="IPR000409">
    <property type="entry name" value="BEACH_dom"/>
</dbReference>
<reference evidence="3" key="1">
    <citation type="submission" date="2020-11" db="EMBL/GenBank/DDBJ databases">
        <authorList>
            <person name="Tran Van P."/>
        </authorList>
    </citation>
    <scope>NUCLEOTIDE SEQUENCE</scope>
</reference>
<protein>
    <recommendedName>
        <fullName evidence="2">BEACH domain-containing protein</fullName>
    </recommendedName>
</protein>
<feature type="domain" description="BEACH" evidence="2">
    <location>
        <begin position="1"/>
        <end position="261"/>
    </location>
</feature>
<feature type="repeat" description="WD" evidence="1">
    <location>
        <begin position="357"/>
        <end position="398"/>
    </location>
</feature>
<dbReference type="AlphaFoldDB" id="A0A7R9KAK4"/>
<dbReference type="SUPFAM" id="SSF81837">
    <property type="entry name" value="BEACH domain"/>
    <property type="match status" value="1"/>
</dbReference>
<dbReference type="SMART" id="SM01026">
    <property type="entry name" value="Beach"/>
    <property type="match status" value="1"/>
</dbReference>
<dbReference type="Gene3D" id="1.10.1540.10">
    <property type="entry name" value="BEACH domain"/>
    <property type="match status" value="1"/>
</dbReference>
<gene>
    <name evidence="3" type="ORF">TGEB3V08_LOCUS10979</name>
</gene>
<dbReference type="InterPro" id="IPR011047">
    <property type="entry name" value="Quinoprotein_ADH-like_sf"/>
</dbReference>
<organism evidence="3">
    <name type="scientific">Timema genevievae</name>
    <name type="common">Walking stick</name>
    <dbReference type="NCBI Taxonomy" id="629358"/>
    <lineage>
        <taxon>Eukaryota</taxon>
        <taxon>Metazoa</taxon>
        <taxon>Ecdysozoa</taxon>
        <taxon>Arthropoda</taxon>
        <taxon>Hexapoda</taxon>
        <taxon>Insecta</taxon>
        <taxon>Pterygota</taxon>
        <taxon>Neoptera</taxon>
        <taxon>Polyneoptera</taxon>
        <taxon>Phasmatodea</taxon>
        <taxon>Timematodea</taxon>
        <taxon>Timematoidea</taxon>
        <taxon>Timematidae</taxon>
        <taxon>Timema</taxon>
    </lineage>
</organism>
<keyword evidence="1" id="KW-0853">WD repeat</keyword>
<evidence type="ECO:0000313" key="3">
    <source>
        <dbReference type="EMBL" id="CAD7611398.1"/>
    </source>
</evidence>
<dbReference type="SUPFAM" id="SSF50998">
    <property type="entry name" value="Quinoprotein alcohol dehydrogenase-like"/>
    <property type="match status" value="1"/>
</dbReference>